<evidence type="ECO:0000256" key="1">
    <source>
        <dbReference type="SAM" id="Phobius"/>
    </source>
</evidence>
<reference evidence="2" key="1">
    <citation type="submission" date="2021-02" db="EMBL/GenBank/DDBJ databases">
        <authorList>
            <person name="Nowell W R."/>
        </authorList>
    </citation>
    <scope>NUCLEOTIDE SEQUENCE</scope>
    <source>
        <strain evidence="2">Ploen Becks lab</strain>
    </source>
</reference>
<feature type="transmembrane region" description="Helical" evidence="1">
    <location>
        <begin position="51"/>
        <end position="68"/>
    </location>
</feature>
<dbReference type="AlphaFoldDB" id="A0A813NCB3"/>
<accession>A0A813NCB3</accession>
<evidence type="ECO:0000313" key="3">
    <source>
        <dbReference type="Proteomes" id="UP000663879"/>
    </source>
</evidence>
<keyword evidence="3" id="KW-1185">Reference proteome</keyword>
<keyword evidence="1" id="KW-0472">Membrane</keyword>
<keyword evidence="1" id="KW-1133">Transmembrane helix</keyword>
<evidence type="ECO:0000313" key="2">
    <source>
        <dbReference type="EMBL" id="CAF0737548.1"/>
    </source>
</evidence>
<gene>
    <name evidence="2" type="ORF">OXX778_LOCUS3211</name>
</gene>
<keyword evidence="1" id="KW-0812">Transmembrane</keyword>
<comment type="caution">
    <text evidence="2">The sequence shown here is derived from an EMBL/GenBank/DDBJ whole genome shotgun (WGS) entry which is preliminary data.</text>
</comment>
<name>A0A813NCB3_9BILA</name>
<protein>
    <submittedName>
        <fullName evidence="2">Uncharacterized protein</fullName>
    </submittedName>
</protein>
<dbReference type="Proteomes" id="UP000663879">
    <property type="component" value="Unassembled WGS sequence"/>
</dbReference>
<proteinExistence type="predicted"/>
<sequence>MQNNTPLDIVKQFYLFSIFFLVQSTANLATEHFMRSFKTEVYMDLKFVYKYINDLFLVAYYILIVNKWNQLPKEAIEARNLNSFKAKLDPWLLNNIEATALAL</sequence>
<feature type="transmembrane region" description="Helical" evidence="1">
    <location>
        <begin position="12"/>
        <end position="30"/>
    </location>
</feature>
<organism evidence="2 3">
    <name type="scientific">Brachionus calyciflorus</name>
    <dbReference type="NCBI Taxonomy" id="104777"/>
    <lineage>
        <taxon>Eukaryota</taxon>
        <taxon>Metazoa</taxon>
        <taxon>Spiralia</taxon>
        <taxon>Gnathifera</taxon>
        <taxon>Rotifera</taxon>
        <taxon>Eurotatoria</taxon>
        <taxon>Monogononta</taxon>
        <taxon>Pseudotrocha</taxon>
        <taxon>Ploima</taxon>
        <taxon>Brachionidae</taxon>
        <taxon>Brachionus</taxon>
    </lineage>
</organism>
<dbReference type="EMBL" id="CAJNOC010000277">
    <property type="protein sequence ID" value="CAF0737548.1"/>
    <property type="molecule type" value="Genomic_DNA"/>
</dbReference>